<keyword evidence="5 7" id="KW-1133">Transmembrane helix</keyword>
<organism evidence="8 9">
    <name type="scientific">Neisseria weixii</name>
    <dbReference type="NCBI Taxonomy" id="1853276"/>
    <lineage>
        <taxon>Bacteria</taxon>
        <taxon>Pseudomonadati</taxon>
        <taxon>Pseudomonadota</taxon>
        <taxon>Betaproteobacteria</taxon>
        <taxon>Neisseriales</taxon>
        <taxon>Neisseriaceae</taxon>
        <taxon>Neisseria</taxon>
    </lineage>
</organism>
<dbReference type="AlphaFoldDB" id="A0A3N4N143"/>
<feature type="transmembrane region" description="Helical" evidence="7">
    <location>
        <begin position="38"/>
        <end position="56"/>
    </location>
</feature>
<dbReference type="PANTHER" id="PTHR30106">
    <property type="entry name" value="INNER MEMBRANE PROTEIN YEIH-RELATED"/>
    <property type="match status" value="1"/>
</dbReference>
<feature type="transmembrane region" description="Helical" evidence="7">
    <location>
        <begin position="261"/>
        <end position="278"/>
    </location>
</feature>
<feature type="transmembrane region" description="Helical" evidence="7">
    <location>
        <begin position="129"/>
        <end position="150"/>
    </location>
</feature>
<evidence type="ECO:0000256" key="6">
    <source>
        <dbReference type="ARBA" id="ARBA00023136"/>
    </source>
</evidence>
<feature type="transmembrane region" description="Helical" evidence="7">
    <location>
        <begin position="290"/>
        <end position="309"/>
    </location>
</feature>
<accession>A0A3N4N143</accession>
<keyword evidence="9" id="KW-1185">Reference proteome</keyword>
<name>A0A3N4N143_9NEIS</name>
<proteinExistence type="inferred from homology"/>
<evidence type="ECO:0000313" key="8">
    <source>
        <dbReference type="EMBL" id="RPD89055.1"/>
    </source>
</evidence>
<dbReference type="InterPro" id="IPR018383">
    <property type="entry name" value="UPF0324_pro"/>
</dbReference>
<comment type="caution">
    <text evidence="8">The sequence shown here is derived from an EMBL/GenBank/DDBJ whole genome shotgun (WGS) entry which is preliminary data.</text>
</comment>
<feature type="transmembrane region" description="Helical" evidence="7">
    <location>
        <begin position="100"/>
        <end position="117"/>
    </location>
</feature>
<dbReference type="Proteomes" id="UP000272412">
    <property type="component" value="Unassembled WGS sequence"/>
</dbReference>
<dbReference type="EMBL" id="RPFL01000010">
    <property type="protein sequence ID" value="RPD89055.1"/>
    <property type="molecule type" value="Genomic_DNA"/>
</dbReference>
<dbReference type="OrthoDB" id="9805703at2"/>
<evidence type="ECO:0000313" key="9">
    <source>
        <dbReference type="Proteomes" id="UP000272412"/>
    </source>
</evidence>
<gene>
    <name evidence="8" type="ORF">EGK74_05250</name>
</gene>
<dbReference type="Pfam" id="PF03601">
    <property type="entry name" value="Cons_hypoth698"/>
    <property type="match status" value="1"/>
</dbReference>
<evidence type="ECO:0000256" key="2">
    <source>
        <dbReference type="ARBA" id="ARBA00007977"/>
    </source>
</evidence>
<dbReference type="InterPro" id="IPR004630">
    <property type="entry name" value="UPF0324_YeiH-like"/>
</dbReference>
<feature type="transmembrane region" description="Helical" evidence="7">
    <location>
        <begin position="232"/>
        <end position="249"/>
    </location>
</feature>
<keyword evidence="4 7" id="KW-0812">Transmembrane</keyword>
<dbReference type="PANTHER" id="PTHR30106:SF2">
    <property type="entry name" value="UPF0324 INNER MEMBRANE PROTEIN YEIH"/>
    <property type="match status" value="1"/>
</dbReference>
<keyword evidence="3" id="KW-1003">Cell membrane</keyword>
<comment type="subcellular location">
    <subcellularLocation>
        <location evidence="1">Cell membrane</location>
        <topology evidence="1">Multi-pass membrane protein</topology>
    </subcellularLocation>
</comment>
<evidence type="ECO:0000256" key="5">
    <source>
        <dbReference type="ARBA" id="ARBA00022989"/>
    </source>
</evidence>
<evidence type="ECO:0000256" key="3">
    <source>
        <dbReference type="ARBA" id="ARBA00022475"/>
    </source>
</evidence>
<evidence type="ECO:0000256" key="1">
    <source>
        <dbReference type="ARBA" id="ARBA00004651"/>
    </source>
</evidence>
<dbReference type="NCBIfam" id="TIGR00698">
    <property type="entry name" value="YeiH family putative sulfate export transporter"/>
    <property type="match status" value="1"/>
</dbReference>
<feature type="transmembrane region" description="Helical" evidence="7">
    <location>
        <begin position="321"/>
        <end position="345"/>
    </location>
</feature>
<sequence length="346" mass="36599">MKEKCKYYGVVAVQMIPVAVAAWICMRLARLPELSDSGIGPLTVAIIAGIAAGNIIPPQYVMKLFEGVQFGKTKLLRLGIVLYGFRITLSQLAYAGWPALLTDVFVVGSTFWLAMVIGRRFKLDSHTAALVGAGSAICGAAAVLAAQPVLKAKEHAVSVAVATVVVFGTVAMFLYPLLAGLLFSGGIPDAGQFAWGVFTGGTIHEVAQVAAAGSAVNQTVADVAVITKMIRVILLAPFLLLLPWIMRYFDSTPAEEGGIVIPWFAFGFLAVAGVNSFLKLPPKIHDTILNLDMFLLTAAMFALGLTTRWQSIRQAGVKPLLTAGILMLWLMAGGGLISYAACCLLG</sequence>
<dbReference type="RefSeq" id="WP_123804049.1">
    <property type="nucleotide sequence ID" value="NZ_RPFL01000010.1"/>
</dbReference>
<protein>
    <submittedName>
        <fullName evidence="8">YeiH family putative sulfate export transporter</fullName>
    </submittedName>
</protein>
<evidence type="ECO:0000256" key="4">
    <source>
        <dbReference type="ARBA" id="ARBA00022692"/>
    </source>
</evidence>
<dbReference type="GO" id="GO:0005886">
    <property type="term" value="C:plasma membrane"/>
    <property type="evidence" value="ECO:0007669"/>
    <property type="project" value="UniProtKB-SubCell"/>
</dbReference>
<evidence type="ECO:0000256" key="7">
    <source>
        <dbReference type="SAM" id="Phobius"/>
    </source>
</evidence>
<comment type="similarity">
    <text evidence="2">Belongs to the UPF0324 family.</text>
</comment>
<reference evidence="8 9" key="1">
    <citation type="submission" date="2018-11" db="EMBL/GenBank/DDBJ databases">
        <title>Neisseria weixii sp. nov. isolated from the rectal contents of plateau pika (Ochotona cruzoniae).</title>
        <authorList>
            <person name="Zhang G."/>
        </authorList>
    </citation>
    <scope>NUCLEOTIDE SEQUENCE [LARGE SCALE GENOMIC DNA]</scope>
    <source>
        <strain evidence="8 9">10009</strain>
    </source>
</reference>
<feature type="transmembrane region" description="Helical" evidence="7">
    <location>
        <begin position="156"/>
        <end position="178"/>
    </location>
</feature>
<keyword evidence="6 7" id="KW-0472">Membrane</keyword>
<feature type="transmembrane region" description="Helical" evidence="7">
    <location>
        <begin position="7"/>
        <end position="26"/>
    </location>
</feature>